<keyword evidence="3 6" id="KW-1133">Transmembrane helix</keyword>
<feature type="compositionally biased region" description="Low complexity" evidence="5">
    <location>
        <begin position="98"/>
        <end position="158"/>
    </location>
</feature>
<evidence type="ECO:0000256" key="4">
    <source>
        <dbReference type="ARBA" id="ARBA00023136"/>
    </source>
</evidence>
<feature type="compositionally biased region" description="Polar residues" evidence="5">
    <location>
        <begin position="204"/>
        <end position="214"/>
    </location>
</feature>
<feature type="region of interest" description="Disordered" evidence="5">
    <location>
        <begin position="98"/>
        <end position="183"/>
    </location>
</feature>
<feature type="compositionally biased region" description="Acidic residues" evidence="5">
    <location>
        <begin position="340"/>
        <end position="350"/>
    </location>
</feature>
<feature type="region of interest" description="Disordered" evidence="5">
    <location>
        <begin position="711"/>
        <end position="737"/>
    </location>
</feature>
<accession>A0A5N5R1A1</accession>
<feature type="region of interest" description="Disordered" evidence="5">
    <location>
        <begin position="196"/>
        <end position="236"/>
    </location>
</feature>
<feature type="transmembrane region" description="Helical" evidence="6">
    <location>
        <begin position="1056"/>
        <end position="1074"/>
    </location>
</feature>
<feature type="region of interest" description="Disordered" evidence="5">
    <location>
        <begin position="528"/>
        <end position="560"/>
    </location>
</feature>
<feature type="compositionally biased region" description="Polar residues" evidence="5">
    <location>
        <begin position="289"/>
        <end position="298"/>
    </location>
</feature>
<dbReference type="Pfam" id="PF04142">
    <property type="entry name" value="Nuc_sug_transp"/>
    <property type="match status" value="2"/>
</dbReference>
<feature type="domain" description="GYF" evidence="7">
    <location>
        <begin position="613"/>
        <end position="678"/>
    </location>
</feature>
<dbReference type="SUPFAM" id="SSF55277">
    <property type="entry name" value="GYF domain"/>
    <property type="match status" value="1"/>
</dbReference>
<evidence type="ECO:0000259" key="7">
    <source>
        <dbReference type="PROSITE" id="PS50829"/>
    </source>
</evidence>
<dbReference type="GO" id="GO:0015165">
    <property type="term" value="F:pyrimidine nucleotide-sugar transmembrane transporter activity"/>
    <property type="evidence" value="ECO:0007669"/>
    <property type="project" value="InterPro"/>
</dbReference>
<feature type="transmembrane region" description="Helical" evidence="6">
    <location>
        <begin position="1000"/>
        <end position="1017"/>
    </location>
</feature>
<dbReference type="EMBL" id="SSOP01000001">
    <property type="protein sequence ID" value="KAB5596487.1"/>
    <property type="molecule type" value="Genomic_DNA"/>
</dbReference>
<name>A0A5N5R1A1_9AGAM</name>
<dbReference type="PANTHER" id="PTHR10231">
    <property type="entry name" value="NUCLEOTIDE-SUGAR TRANSMEMBRANE TRANSPORTER"/>
    <property type="match status" value="1"/>
</dbReference>
<dbReference type="GO" id="GO:0000139">
    <property type="term" value="C:Golgi membrane"/>
    <property type="evidence" value="ECO:0007669"/>
    <property type="project" value="InterPro"/>
</dbReference>
<keyword evidence="2 6" id="KW-0812">Transmembrane</keyword>
<comment type="subcellular location">
    <subcellularLocation>
        <location evidence="1">Membrane</location>
        <topology evidence="1">Multi-pass membrane protein</topology>
    </subcellularLocation>
</comment>
<reference evidence="8 9" key="1">
    <citation type="journal article" date="2019" name="Fungal Biol. Biotechnol.">
        <title>Draft genome sequence of fastidious pathogen Ceratobasidium theobromae, which causes vascular-streak dieback in Theobroma cacao.</title>
        <authorList>
            <person name="Ali S.S."/>
            <person name="Asman A."/>
            <person name="Shao J."/>
            <person name="Firmansyah A.P."/>
            <person name="Susilo A.W."/>
            <person name="Rosmana A."/>
            <person name="McMahon P."/>
            <person name="Junaid M."/>
            <person name="Guest D."/>
            <person name="Kheng T.Y."/>
            <person name="Meinhardt L.W."/>
            <person name="Bailey B.A."/>
        </authorList>
    </citation>
    <scope>NUCLEOTIDE SEQUENCE [LARGE SCALE GENOMIC DNA]</scope>
    <source>
        <strain evidence="8 9">CT2</strain>
    </source>
</reference>
<organism evidence="8 9">
    <name type="scientific">Ceratobasidium theobromae</name>
    <dbReference type="NCBI Taxonomy" id="1582974"/>
    <lineage>
        <taxon>Eukaryota</taxon>
        <taxon>Fungi</taxon>
        <taxon>Dikarya</taxon>
        <taxon>Basidiomycota</taxon>
        <taxon>Agaricomycotina</taxon>
        <taxon>Agaricomycetes</taxon>
        <taxon>Cantharellales</taxon>
        <taxon>Ceratobasidiaceae</taxon>
        <taxon>Ceratobasidium</taxon>
    </lineage>
</organism>
<dbReference type="SUPFAM" id="SSF103481">
    <property type="entry name" value="Multidrug resistance efflux transporter EmrE"/>
    <property type="match status" value="1"/>
</dbReference>
<evidence type="ECO:0000313" key="8">
    <source>
        <dbReference type="EMBL" id="KAB5596487.1"/>
    </source>
</evidence>
<gene>
    <name evidence="8" type="ORF">CTheo_124</name>
</gene>
<keyword evidence="4 6" id="KW-0472">Membrane</keyword>
<evidence type="ECO:0000256" key="2">
    <source>
        <dbReference type="ARBA" id="ARBA00022692"/>
    </source>
</evidence>
<dbReference type="InterPro" id="IPR035445">
    <property type="entry name" value="GYF-like_dom_sf"/>
</dbReference>
<evidence type="ECO:0000313" key="9">
    <source>
        <dbReference type="Proteomes" id="UP000383932"/>
    </source>
</evidence>
<evidence type="ECO:0000256" key="6">
    <source>
        <dbReference type="SAM" id="Phobius"/>
    </source>
</evidence>
<dbReference type="InterPro" id="IPR037185">
    <property type="entry name" value="EmrE-like"/>
</dbReference>
<feature type="region of interest" description="Disordered" evidence="5">
    <location>
        <begin position="761"/>
        <end position="785"/>
    </location>
</feature>
<feature type="compositionally biased region" description="Basic and acidic residues" evidence="5">
    <location>
        <begin position="373"/>
        <end position="390"/>
    </location>
</feature>
<feature type="compositionally biased region" description="Acidic residues" evidence="5">
    <location>
        <begin position="409"/>
        <end position="421"/>
    </location>
</feature>
<evidence type="ECO:0000256" key="1">
    <source>
        <dbReference type="ARBA" id="ARBA00004141"/>
    </source>
</evidence>
<feature type="compositionally biased region" description="Polar residues" evidence="5">
    <location>
        <begin position="1313"/>
        <end position="1325"/>
    </location>
</feature>
<dbReference type="OrthoDB" id="408493at2759"/>
<comment type="caution">
    <text evidence="8">The sequence shown here is derived from an EMBL/GenBank/DDBJ whole genome shotgun (WGS) entry which is preliminary data.</text>
</comment>
<protein>
    <submittedName>
        <fullName evidence="8">UDP-galactose transporter</fullName>
    </submittedName>
</protein>
<feature type="transmembrane region" description="Helical" evidence="6">
    <location>
        <begin position="1157"/>
        <end position="1175"/>
    </location>
</feature>
<dbReference type="NCBIfam" id="TIGR00803">
    <property type="entry name" value="nst"/>
    <property type="match status" value="1"/>
</dbReference>
<proteinExistence type="predicted"/>
<feature type="compositionally biased region" description="Basic and acidic residues" evidence="5">
    <location>
        <begin position="219"/>
        <end position="234"/>
    </location>
</feature>
<feature type="region of interest" description="Disordered" evidence="5">
    <location>
        <begin position="479"/>
        <end position="503"/>
    </location>
</feature>
<evidence type="ECO:0000256" key="3">
    <source>
        <dbReference type="ARBA" id="ARBA00022989"/>
    </source>
</evidence>
<feature type="region of interest" description="Disordered" evidence="5">
    <location>
        <begin position="1313"/>
        <end position="1364"/>
    </location>
</feature>
<evidence type="ECO:0000256" key="5">
    <source>
        <dbReference type="SAM" id="MobiDB-lite"/>
    </source>
</evidence>
<feature type="compositionally biased region" description="Low complexity" evidence="5">
    <location>
        <begin position="1333"/>
        <end position="1345"/>
    </location>
</feature>
<feature type="compositionally biased region" description="Polar residues" evidence="5">
    <location>
        <begin position="309"/>
        <end position="319"/>
    </location>
</feature>
<dbReference type="InterPro" id="IPR003169">
    <property type="entry name" value="GYF"/>
</dbReference>
<dbReference type="Proteomes" id="UP000383932">
    <property type="component" value="Unassembled WGS sequence"/>
</dbReference>
<dbReference type="Gene3D" id="3.30.1490.40">
    <property type="match status" value="1"/>
</dbReference>
<dbReference type="PROSITE" id="PS50829">
    <property type="entry name" value="GYF"/>
    <property type="match status" value="1"/>
</dbReference>
<feature type="transmembrane region" description="Helical" evidence="6">
    <location>
        <begin position="1126"/>
        <end position="1148"/>
    </location>
</feature>
<feature type="region of interest" description="Disordered" evidence="5">
    <location>
        <begin position="280"/>
        <end position="433"/>
    </location>
</feature>
<keyword evidence="9" id="KW-1185">Reference proteome</keyword>
<sequence>MASGSTSNPPKLTLREQRGRRLGFPGLQNPLFITRPKLLSPLTKVDGWYERLPCEYQARTLEEAHSGRRTPFVLCQRYVEAVRRFKDQARANARARAQAQAKARAQAQAQARTQAQIQARAARTQAQAQARAARAQARAQTQTQTQTQTQDQDQAQVQVRRRRRANSPPPESTCPPSKKPKLEENDAITMIKQESIGHGPQEAGPSTQRASGSLNPPPDSEHTEQAARRSERIRIKLPASKNISNVSTRLTGTQVVAGAGSFGDTTRRVKTLQRGRSFVWMSPRPVKRATSTSAGPSTKRTRFTDPNDPATNGDDQSFAEQVDDNLETAPSRKGVKNEGYESDSSDDGEGVVESRKKKAAEDDDDDDMFAATDPDKSNAKNEGAGKKQEKYLALGDIEGQEFGRTATAESDDSDEPEDEDDAERRKKQGMGYEMSSFNMKAEMEEGKFAEDGTFVRSFDPHAMHDKWMEGVDEREIKKARKSKKLMESREREREEREAAEAERGKEDLMKELLGFMEKGETVLETLQRLGASSKNTRRSQKKKAATEVSSQSVDGGEQENPINRVTSIASTLMSLGDTDIYEETYEMMLRLVRRSGIVPSDWDPHPPPPQTPDTKYEYKWAPDYVAASGGQASADAVHGPYGATDMAAWKAASYFGDDAERVLTNLRTPTPSNSNRLQENQVSFTLNVASTSIQEASKPKRRLSRVSSVNFCGSPASPDTDLHRRQPNTLSHNSSSASLHALYQRATPDSSALLAPYPSEKSLSHMNHSKPHVTNGLLPPAPITSPKDVDTTPRFLGMPLKYVSLVTLAVQNASLTIIMHYSRVSTPADRTYSAASAVLLNELLKGSISLLIALFRLDDQPAKTSRSEAIPLMPGIGDLDDDSPTTPMIKSKAQGRGVLGHRSMGSGSIRSVLSSQLRRSTSLFTRFLGKFRRLGREVFSPDCWKLSIPAILYVIQNNLQFVAASNLDVATFQVTYQMKILTTAAFSVMLLRKRLSRTKWAALFFLAVGVGIVQIQTTSPPKEVVPAPSVDNVDAVAKAAAATVGQVKHVMNPLKGFAAVSAACVTSGLAGVYFEMVLKGSQADLWVRNVQLSLFSLLPALVPIIFNNAGAASDGRSFPFSLFANFSGWAWATVLTQVFGGLITAIVIKYSDNIMKGFATSLSIVLSFLASVALFDFRITLAFLVGSSTVLAATWMYNQADMKTPNPAKVAVASGTRDVGSHSGTSSTFPGSPIGDDAPILGETIKKKSSASFPSPRNIAAVLGFTSTDNLHAPSPLGAHANGNHSAIMNPDDSLGANPYSYSPSLRAGSISGSHTPLNASSRSGVATPANWSRPPSRASSIRPPHNLSVPGSGALTPDSGSGR</sequence>
<dbReference type="InterPro" id="IPR007271">
    <property type="entry name" value="Nuc_sug_transpt"/>
</dbReference>
<feature type="transmembrane region" description="Helical" evidence="6">
    <location>
        <begin position="1086"/>
        <end position="1106"/>
    </location>
</feature>
<feature type="compositionally biased region" description="Basic and acidic residues" evidence="5">
    <location>
        <begin position="484"/>
        <end position="503"/>
    </location>
</feature>